<dbReference type="AlphaFoldDB" id="A0A158DHW7"/>
<protein>
    <submittedName>
        <fullName evidence="3">Universal stress protein family protein</fullName>
    </submittedName>
</protein>
<evidence type="ECO:0000256" key="1">
    <source>
        <dbReference type="ARBA" id="ARBA00008791"/>
    </source>
</evidence>
<feature type="domain" description="UspA" evidence="2">
    <location>
        <begin position="157"/>
        <end position="277"/>
    </location>
</feature>
<dbReference type="EMBL" id="FCOB02000031">
    <property type="protein sequence ID" value="SAK94000.1"/>
    <property type="molecule type" value="Genomic_DNA"/>
</dbReference>
<evidence type="ECO:0000259" key="2">
    <source>
        <dbReference type="Pfam" id="PF00582"/>
    </source>
</evidence>
<dbReference type="PANTHER" id="PTHR46268:SF15">
    <property type="entry name" value="UNIVERSAL STRESS PROTEIN HP_0031"/>
    <property type="match status" value="1"/>
</dbReference>
<name>A0A158DHW7_9BURK</name>
<keyword evidence="4" id="KW-1185">Reference proteome</keyword>
<evidence type="ECO:0000313" key="3">
    <source>
        <dbReference type="EMBL" id="SAK94000.1"/>
    </source>
</evidence>
<organism evidence="3 4">
    <name type="scientific">Caballeronia ptereochthonis</name>
    <dbReference type="NCBI Taxonomy" id="1777144"/>
    <lineage>
        <taxon>Bacteria</taxon>
        <taxon>Pseudomonadati</taxon>
        <taxon>Pseudomonadota</taxon>
        <taxon>Betaproteobacteria</taxon>
        <taxon>Burkholderiales</taxon>
        <taxon>Burkholderiaceae</taxon>
        <taxon>Caballeronia</taxon>
    </lineage>
</organism>
<dbReference type="Gene3D" id="3.40.50.12370">
    <property type="match status" value="1"/>
</dbReference>
<reference evidence="3" key="1">
    <citation type="submission" date="2016-01" db="EMBL/GenBank/DDBJ databases">
        <authorList>
            <person name="Peeters C."/>
        </authorList>
    </citation>
    <scope>NUCLEOTIDE SEQUENCE [LARGE SCALE GENOMIC DNA]</scope>
    <source>
        <strain evidence="3">LMG 29326</strain>
    </source>
</reference>
<gene>
    <name evidence="3" type="ORF">AWB83_05463</name>
</gene>
<dbReference type="SUPFAM" id="SSF52402">
    <property type="entry name" value="Adenine nucleotide alpha hydrolases-like"/>
    <property type="match status" value="2"/>
</dbReference>
<dbReference type="Proteomes" id="UP000054978">
    <property type="component" value="Unassembled WGS sequence"/>
</dbReference>
<accession>A0A158DHW7</accession>
<sequence length="279" mass="30083">MSYKTVLVHLDTSVRAHPRLETTLQLAKRFDAHVIGVFAIFEPDPRTFEVMAGTAGYYEQHAAMRREQRGAIERLFHAELKRAGVSGDWIETQERASVAVPRFARCADLVVVGQDDPTDPEAYVGDHFPETLVLSSGRPVLLIPYTGFFAALGKHPMIAWDGSREAARAVHDALPLLKAAERVSIVSIDTARGEAYGDRIPGADIAACIARHGVKAEVSSSVGAADASAGELLLSRAADLNADLVVMGGYGHARWQELVLGGATRTFLASMTVPVLMSH</sequence>
<comment type="similarity">
    <text evidence="1">Belongs to the universal stress protein A family.</text>
</comment>
<dbReference type="OrthoDB" id="9804721at2"/>
<dbReference type="STRING" id="1777144.AWB83_05463"/>
<proteinExistence type="inferred from homology"/>
<dbReference type="CDD" id="cd00293">
    <property type="entry name" value="USP-like"/>
    <property type="match status" value="1"/>
</dbReference>
<dbReference type="PANTHER" id="PTHR46268">
    <property type="entry name" value="STRESS RESPONSE PROTEIN NHAX"/>
    <property type="match status" value="1"/>
</dbReference>
<dbReference type="InterPro" id="IPR006016">
    <property type="entry name" value="UspA"/>
</dbReference>
<dbReference type="Pfam" id="PF00582">
    <property type="entry name" value="Usp"/>
    <property type="match status" value="1"/>
</dbReference>
<dbReference type="RefSeq" id="WP_087048795.1">
    <property type="nucleotide sequence ID" value="NZ_FCOB02000031.1"/>
</dbReference>
<dbReference type="PRINTS" id="PR01438">
    <property type="entry name" value="UNVRSLSTRESS"/>
</dbReference>
<comment type="caution">
    <text evidence="3">The sequence shown here is derived from an EMBL/GenBank/DDBJ whole genome shotgun (WGS) entry which is preliminary data.</text>
</comment>
<dbReference type="InterPro" id="IPR006015">
    <property type="entry name" value="Universal_stress_UspA"/>
</dbReference>
<evidence type="ECO:0000313" key="4">
    <source>
        <dbReference type="Proteomes" id="UP000054978"/>
    </source>
</evidence>